<gene>
    <name evidence="1" type="ORF">EZS26_001932</name>
</gene>
<organism evidence="1 2">
    <name type="scientific">Candidatus Ordinivivax streblomastigis</name>
    <dbReference type="NCBI Taxonomy" id="2540710"/>
    <lineage>
        <taxon>Bacteria</taxon>
        <taxon>Pseudomonadati</taxon>
        <taxon>Bacteroidota</taxon>
        <taxon>Bacteroidia</taxon>
        <taxon>Bacteroidales</taxon>
        <taxon>Candidatus Ordinivivax</taxon>
    </lineage>
</organism>
<evidence type="ECO:0000313" key="2">
    <source>
        <dbReference type="Proteomes" id="UP000324575"/>
    </source>
</evidence>
<dbReference type="Proteomes" id="UP000324575">
    <property type="component" value="Unassembled WGS sequence"/>
</dbReference>
<reference evidence="1 2" key="1">
    <citation type="submission" date="2019-03" db="EMBL/GenBank/DDBJ databases">
        <title>Single cell metagenomics reveals metabolic interactions within the superorganism composed of flagellate Streblomastix strix and complex community of Bacteroidetes bacteria on its surface.</title>
        <authorList>
            <person name="Treitli S.C."/>
            <person name="Kolisko M."/>
            <person name="Husnik F."/>
            <person name="Keeling P."/>
            <person name="Hampl V."/>
        </authorList>
    </citation>
    <scope>NUCLEOTIDE SEQUENCE [LARGE SCALE GENOMIC DNA]</scope>
    <source>
        <strain evidence="1">St1</strain>
    </source>
</reference>
<sequence length="352" mass="40421">MESLLGQFYTRIKGSQEDIASEGLTYVLQRSKSARQAINNLIQQSTELIFDDINYSTQSIGEKLERPDVSGTDKDGNEVIIMEAKFWAALTKNQPVEYLNRMGGDTVLIFIVPTMRVRPVFDELRTRIEKAGMKFASDNHNHTFALDNNKKLIVKTWQEILEVVRQSLIKANEPALLSDINQVIGLCETIDNNSFQPYQNEDFAPCMAKKVNSFYDLIDQIVDELKKQDKANTTNLRSASQKYTYTRYFKIGSLGLSLNVRFDLWERIADTPFWLSIRDDTTDGANWKQTANFRKEIRNVASYNAIIPYESNSKELFLPLFPLLEQTEDLVVNDLASRIIKLTEELMKNVTE</sequence>
<accession>A0A5M8P0I2</accession>
<dbReference type="AlphaFoldDB" id="A0A5M8P0I2"/>
<evidence type="ECO:0000313" key="1">
    <source>
        <dbReference type="EMBL" id="KAA6301929.1"/>
    </source>
</evidence>
<comment type="caution">
    <text evidence="1">The sequence shown here is derived from an EMBL/GenBank/DDBJ whole genome shotgun (WGS) entry which is preliminary data.</text>
</comment>
<protein>
    <submittedName>
        <fullName evidence="1">Uncharacterized protein</fullName>
    </submittedName>
</protein>
<proteinExistence type="predicted"/>
<dbReference type="EMBL" id="SNRX01000012">
    <property type="protein sequence ID" value="KAA6301929.1"/>
    <property type="molecule type" value="Genomic_DNA"/>
</dbReference>
<name>A0A5M8P0I2_9BACT</name>